<keyword evidence="1" id="KW-0479">Metal-binding</keyword>
<dbReference type="Pfam" id="PF00653">
    <property type="entry name" value="BIR"/>
    <property type="match status" value="2"/>
</dbReference>
<dbReference type="OrthoDB" id="2196114at2759"/>
<evidence type="ECO:0000256" key="2">
    <source>
        <dbReference type="ARBA" id="ARBA00022833"/>
    </source>
</evidence>
<gene>
    <name evidence="4" type="ORF">FIBRA_08098</name>
</gene>
<dbReference type="AlphaFoldDB" id="J4I252"/>
<feature type="region of interest" description="Disordered" evidence="3">
    <location>
        <begin position="525"/>
        <end position="560"/>
    </location>
</feature>
<feature type="compositionally biased region" description="Polar residues" evidence="3">
    <location>
        <begin position="248"/>
        <end position="279"/>
    </location>
</feature>
<dbReference type="PANTHER" id="PTHR46771">
    <property type="entry name" value="DETERIN"/>
    <property type="match status" value="1"/>
</dbReference>
<dbReference type="SUPFAM" id="SSF57924">
    <property type="entry name" value="Inhibitor of apoptosis (IAP) repeat"/>
    <property type="match status" value="2"/>
</dbReference>
<dbReference type="InterPro" id="IPR001370">
    <property type="entry name" value="BIR_rpt"/>
</dbReference>
<dbReference type="HOGENOM" id="CLU_016657_0_0_1"/>
<feature type="region of interest" description="Disordered" evidence="3">
    <location>
        <begin position="211"/>
        <end position="467"/>
    </location>
</feature>
<organism evidence="4 5">
    <name type="scientific">Fibroporia radiculosa</name>
    <dbReference type="NCBI Taxonomy" id="599839"/>
    <lineage>
        <taxon>Eukaryota</taxon>
        <taxon>Fungi</taxon>
        <taxon>Dikarya</taxon>
        <taxon>Basidiomycota</taxon>
        <taxon>Agaricomycotina</taxon>
        <taxon>Agaricomycetes</taxon>
        <taxon>Polyporales</taxon>
        <taxon>Fibroporiaceae</taxon>
        <taxon>Fibroporia</taxon>
    </lineage>
</organism>
<proteinExistence type="predicted"/>
<feature type="compositionally biased region" description="Basic and acidic residues" evidence="3">
    <location>
        <begin position="219"/>
        <end position="234"/>
    </location>
</feature>
<dbReference type="GO" id="GO:0046872">
    <property type="term" value="F:metal ion binding"/>
    <property type="evidence" value="ECO:0007669"/>
    <property type="project" value="UniProtKB-KW"/>
</dbReference>
<dbReference type="Gene3D" id="1.10.1170.10">
    <property type="entry name" value="Inhibitor Of Apoptosis Protein (2mihbC-IAP-1), Chain A"/>
    <property type="match status" value="2"/>
</dbReference>
<evidence type="ECO:0000256" key="3">
    <source>
        <dbReference type="SAM" id="MobiDB-lite"/>
    </source>
</evidence>
<dbReference type="PROSITE" id="PS50143">
    <property type="entry name" value="BIR_REPEAT_2"/>
    <property type="match status" value="2"/>
</dbReference>
<feature type="region of interest" description="Disordered" evidence="3">
    <location>
        <begin position="487"/>
        <end position="511"/>
    </location>
</feature>
<dbReference type="STRING" id="599839.J4I252"/>
<dbReference type="CDD" id="cd00022">
    <property type="entry name" value="BIR"/>
    <property type="match status" value="2"/>
</dbReference>
<reference evidence="4 5" key="1">
    <citation type="journal article" date="2012" name="Appl. Environ. Microbiol.">
        <title>Short-read sequencing for genomic analysis of the brown rot fungus Fibroporia radiculosa.</title>
        <authorList>
            <person name="Tang J.D."/>
            <person name="Perkins A.D."/>
            <person name="Sonstegard T.S."/>
            <person name="Schroeder S.G."/>
            <person name="Burgess S.C."/>
            <person name="Diehl S.V."/>
        </authorList>
    </citation>
    <scope>NUCLEOTIDE SEQUENCE [LARGE SCALE GENOMIC DNA]</scope>
    <source>
        <strain evidence="4 5">TFFH 294</strain>
    </source>
</reference>
<evidence type="ECO:0008006" key="6">
    <source>
        <dbReference type="Google" id="ProtNLM"/>
    </source>
</evidence>
<protein>
    <recommendedName>
        <fullName evidence="6">BIR-domain-containing protein</fullName>
    </recommendedName>
</protein>
<keyword evidence="2" id="KW-0862">Zinc</keyword>
<feature type="compositionally biased region" description="Basic residues" evidence="3">
    <location>
        <begin position="374"/>
        <end position="384"/>
    </location>
</feature>
<evidence type="ECO:0000313" key="5">
    <source>
        <dbReference type="Proteomes" id="UP000006352"/>
    </source>
</evidence>
<dbReference type="RefSeq" id="XP_012185145.1">
    <property type="nucleotide sequence ID" value="XM_012329755.1"/>
</dbReference>
<feature type="compositionally biased region" description="Acidic residues" evidence="3">
    <location>
        <begin position="321"/>
        <end position="339"/>
    </location>
</feature>
<feature type="compositionally biased region" description="Polar residues" evidence="3">
    <location>
        <begin position="420"/>
        <end position="429"/>
    </location>
</feature>
<accession>J4I252</accession>
<dbReference type="InterPro" id="IPR051190">
    <property type="entry name" value="Baculoviral_IAP"/>
</dbReference>
<feature type="compositionally biased region" description="Acidic residues" evidence="3">
    <location>
        <begin position="500"/>
        <end position="511"/>
    </location>
</feature>
<dbReference type="GeneID" id="24100773"/>
<feature type="compositionally biased region" description="Low complexity" evidence="3">
    <location>
        <begin position="540"/>
        <end position="555"/>
    </location>
</feature>
<feature type="compositionally biased region" description="Basic residues" evidence="3">
    <location>
        <begin position="347"/>
        <end position="358"/>
    </location>
</feature>
<feature type="compositionally biased region" description="Basic residues" evidence="3">
    <location>
        <begin position="301"/>
        <end position="311"/>
    </location>
</feature>
<evidence type="ECO:0000313" key="4">
    <source>
        <dbReference type="EMBL" id="CCM05862.1"/>
    </source>
</evidence>
<dbReference type="Proteomes" id="UP000006352">
    <property type="component" value="Unassembled WGS sequence"/>
</dbReference>
<keyword evidence="5" id="KW-1185">Reference proteome</keyword>
<dbReference type="SMART" id="SM00238">
    <property type="entry name" value="BIR"/>
    <property type="match status" value="2"/>
</dbReference>
<dbReference type="PANTHER" id="PTHR46771:SF5">
    <property type="entry name" value="DETERIN"/>
    <property type="match status" value="1"/>
</dbReference>
<sequence>MECLKARLETFNKTKRSKQSLTRSTAGLKWPHPSSHRATPQTLAEAGFYYNPSSEDKDNVTCFMCGKELSDWDPDDNPFDIHWKKCRNTCAWAVARCGLIYDVDEDGNHQFTDLTRLPSSKAMEKARTETFTTNKLWPHDAVKGHGASSKKMAKAGFIYTPQSPGDDTATCLYCNLSLSGWDFGDNPTEEHLQREKKSGVPCVFFQQTPGRVTKATTASRKEAIPLHSDDELAMDKIQGGGTTRSKSRTIGSKLSTTSKTPASRQSTRATGTNSRTPASRKTADSEVESTAGGNESEVGKRVSKSKRKLPAKTKEAIQAIVEEDEEQGDDVDMEVEMVVEMEQPKEKPKRGRPPKAKKLAAAPSEESDLDRVPTKKGHHTRTRSRTQVESESDVPLAPKPHQSKTRSTTASKKGPPPPVQNQGKATSSKARVVDVSSDDEIDEAPPSRTGLVPPVTLQGSTKMSNPLDVVRIAPKQRGKDELQVEVVVPSPKGNNPDVDVPIEDPEPISEEPDMNQSAIFVVAPAPSTPRSSNSPVIVHASPAAAPPTSETEATSVEPDARGSSLAFTPIMAQFPVRSLKSLTEEEGNMTVEQYIRREMEIQYQQIQEDAYRRIMLFKEQAAETKSRIEAL</sequence>
<dbReference type="InParanoid" id="J4I252"/>
<name>J4I252_9APHY</name>
<evidence type="ECO:0000256" key="1">
    <source>
        <dbReference type="ARBA" id="ARBA00022723"/>
    </source>
</evidence>
<dbReference type="EMBL" id="HE797210">
    <property type="protein sequence ID" value="CCM05862.1"/>
    <property type="molecule type" value="Genomic_DNA"/>
</dbReference>
<feature type="region of interest" description="Disordered" evidence="3">
    <location>
        <begin position="14"/>
        <end position="38"/>
    </location>
</feature>